<dbReference type="PANTHER" id="PTHR35561:SF1">
    <property type="entry name" value="RNA 2',3'-CYCLIC PHOSPHODIESTERASE"/>
    <property type="match status" value="1"/>
</dbReference>
<keyword evidence="1 2" id="KW-0378">Hydrolase</keyword>
<dbReference type="NCBIfam" id="TIGR02258">
    <property type="entry name" value="2_5_ligase"/>
    <property type="match status" value="1"/>
</dbReference>
<dbReference type="GO" id="GO:0008664">
    <property type="term" value="F:RNA 2',3'-cyclic 3'-phosphodiesterase activity"/>
    <property type="evidence" value="ECO:0007669"/>
    <property type="project" value="UniProtKB-EC"/>
</dbReference>
<dbReference type="InterPro" id="IPR009097">
    <property type="entry name" value="Cyclic_Pdiesterase"/>
</dbReference>
<comment type="function">
    <text evidence="2">Hydrolyzes RNA 2',3'-cyclic phosphodiester to an RNA 2'-phosphomonoester.</text>
</comment>
<dbReference type="Pfam" id="PF13563">
    <property type="entry name" value="2_5_RNA_ligase2"/>
    <property type="match status" value="1"/>
</dbReference>
<dbReference type="HAMAP" id="MF_01940">
    <property type="entry name" value="RNA_CPDase"/>
    <property type="match status" value="1"/>
</dbReference>
<dbReference type="AlphaFoldDB" id="A0A1F5Q8X3"/>
<keyword evidence="3" id="KW-0436">Ligase</keyword>
<dbReference type="GO" id="GO:0004113">
    <property type="term" value="F:2',3'-cyclic-nucleotide 3'-phosphodiesterase activity"/>
    <property type="evidence" value="ECO:0007669"/>
    <property type="project" value="InterPro"/>
</dbReference>
<dbReference type="Proteomes" id="UP000177235">
    <property type="component" value="Unassembled WGS sequence"/>
</dbReference>
<comment type="similarity">
    <text evidence="2">Belongs to the 2H phosphoesterase superfamily. ThpR family.</text>
</comment>
<evidence type="ECO:0000256" key="1">
    <source>
        <dbReference type="ARBA" id="ARBA00022801"/>
    </source>
</evidence>
<feature type="short sequence motif" description="HXTX 1" evidence="2">
    <location>
        <begin position="39"/>
        <end position="42"/>
    </location>
</feature>
<dbReference type="EMBL" id="MFFF01000034">
    <property type="protein sequence ID" value="OGE98372.1"/>
    <property type="molecule type" value="Genomic_DNA"/>
</dbReference>
<organism evidence="3 4">
    <name type="scientific">Candidatus Doudnabacteria bacterium RIFCSPLOWO2_02_FULL_48_13</name>
    <dbReference type="NCBI Taxonomy" id="1817845"/>
    <lineage>
        <taxon>Bacteria</taxon>
        <taxon>Candidatus Doudnaibacteriota</taxon>
    </lineage>
</organism>
<comment type="catalytic activity">
    <reaction evidence="2">
        <text>a 3'-end 2',3'-cyclophospho-ribonucleotide-RNA + H2O = a 3'-end 2'-phospho-ribonucleotide-RNA + H(+)</text>
        <dbReference type="Rhea" id="RHEA:11828"/>
        <dbReference type="Rhea" id="RHEA-COMP:10464"/>
        <dbReference type="Rhea" id="RHEA-COMP:17353"/>
        <dbReference type="ChEBI" id="CHEBI:15377"/>
        <dbReference type="ChEBI" id="CHEBI:15378"/>
        <dbReference type="ChEBI" id="CHEBI:83064"/>
        <dbReference type="ChEBI" id="CHEBI:173113"/>
        <dbReference type="EC" id="3.1.4.58"/>
    </reaction>
</comment>
<dbReference type="InterPro" id="IPR004175">
    <property type="entry name" value="RNA_CPDase"/>
</dbReference>
<comment type="caution">
    <text evidence="2">Lacks conserved residue(s) required for the propagation of feature annotation.</text>
</comment>
<sequence length="173" mass="20219">MTSRCFVSIDLPPQMKDYLGRLARPDIYWIRWMNPKNFHITLSFLGELNNARITESQKALSEVAPYFKPFSLKLAAIETHQDMLWLVPEDNDVLNELRDELKDKLKSARLGKRERRSFLPHILLAKSKTGRNMRPVIDNFEPREFTVDKIDLYESELTPGTATHRLIESYKLG</sequence>
<accession>A0A1F5Q8X3</accession>
<reference evidence="3 4" key="1">
    <citation type="journal article" date="2016" name="Nat. Commun.">
        <title>Thousands of microbial genomes shed light on interconnected biogeochemical processes in an aquifer system.</title>
        <authorList>
            <person name="Anantharaman K."/>
            <person name="Brown C.T."/>
            <person name="Hug L.A."/>
            <person name="Sharon I."/>
            <person name="Castelle C.J."/>
            <person name="Probst A.J."/>
            <person name="Thomas B.C."/>
            <person name="Singh A."/>
            <person name="Wilkins M.J."/>
            <person name="Karaoz U."/>
            <person name="Brodie E.L."/>
            <person name="Williams K.H."/>
            <person name="Hubbard S.S."/>
            <person name="Banfield J.F."/>
        </authorList>
    </citation>
    <scope>NUCLEOTIDE SEQUENCE [LARGE SCALE GENOMIC DNA]</scope>
</reference>
<name>A0A1F5Q8X3_9BACT</name>
<comment type="caution">
    <text evidence="3">The sequence shown here is derived from an EMBL/GenBank/DDBJ whole genome shotgun (WGS) entry which is preliminary data.</text>
</comment>
<dbReference type="PANTHER" id="PTHR35561">
    <property type="entry name" value="RNA 2',3'-CYCLIC PHOSPHODIESTERASE"/>
    <property type="match status" value="1"/>
</dbReference>
<evidence type="ECO:0000313" key="4">
    <source>
        <dbReference type="Proteomes" id="UP000177235"/>
    </source>
</evidence>
<protein>
    <recommendedName>
        <fullName evidence="2">RNA 2',3'-cyclic phosphodiesterase</fullName>
        <shortName evidence="2">RNA 2',3'-CPDase</shortName>
        <ecNumber evidence="2">3.1.4.58</ecNumber>
    </recommendedName>
</protein>
<proteinExistence type="inferred from homology"/>
<evidence type="ECO:0000313" key="3">
    <source>
        <dbReference type="EMBL" id="OGE98372.1"/>
    </source>
</evidence>
<dbReference type="GO" id="GO:0016874">
    <property type="term" value="F:ligase activity"/>
    <property type="evidence" value="ECO:0007669"/>
    <property type="project" value="UniProtKB-KW"/>
</dbReference>
<feature type="active site" description="Proton donor" evidence="2">
    <location>
        <position position="39"/>
    </location>
</feature>
<dbReference type="Gene3D" id="3.90.1140.10">
    <property type="entry name" value="Cyclic phosphodiesterase"/>
    <property type="match status" value="1"/>
</dbReference>
<gene>
    <name evidence="3" type="ORF">A3J05_02220</name>
</gene>
<evidence type="ECO:0000256" key="2">
    <source>
        <dbReference type="HAMAP-Rule" id="MF_01940"/>
    </source>
</evidence>
<dbReference type="EC" id="3.1.4.58" evidence="2"/>
<dbReference type="SUPFAM" id="SSF55144">
    <property type="entry name" value="LigT-like"/>
    <property type="match status" value="1"/>
</dbReference>
<feature type="active site" description="Proton acceptor" evidence="2">
    <location>
        <position position="121"/>
    </location>
</feature>